<dbReference type="Proteomes" id="UP001528912">
    <property type="component" value="Unassembled WGS sequence"/>
</dbReference>
<dbReference type="InterPro" id="IPR050204">
    <property type="entry name" value="AraC_XylS_family_regulators"/>
</dbReference>
<dbReference type="EMBL" id="JAROAV010000021">
    <property type="protein sequence ID" value="MDF8263745.1"/>
    <property type="molecule type" value="Genomic_DNA"/>
</dbReference>
<keyword evidence="1" id="KW-0805">Transcription regulation</keyword>
<dbReference type="InterPro" id="IPR046532">
    <property type="entry name" value="DUF6597"/>
</dbReference>
<name>A0ABT6C4N1_9MICO</name>
<evidence type="ECO:0000256" key="2">
    <source>
        <dbReference type="ARBA" id="ARBA00023125"/>
    </source>
</evidence>
<dbReference type="SMART" id="SM00342">
    <property type="entry name" value="HTH_ARAC"/>
    <property type="match status" value="1"/>
</dbReference>
<dbReference type="SUPFAM" id="SSF46689">
    <property type="entry name" value="Homeodomain-like"/>
    <property type="match status" value="1"/>
</dbReference>
<keyword evidence="2" id="KW-0238">DNA-binding</keyword>
<keyword evidence="7" id="KW-1185">Reference proteome</keyword>
<dbReference type="InterPro" id="IPR018060">
    <property type="entry name" value="HTH_AraC"/>
</dbReference>
<dbReference type="PANTHER" id="PTHR46796">
    <property type="entry name" value="HTH-TYPE TRANSCRIPTIONAL ACTIVATOR RHAS-RELATED"/>
    <property type="match status" value="1"/>
</dbReference>
<evidence type="ECO:0000256" key="3">
    <source>
        <dbReference type="ARBA" id="ARBA00023163"/>
    </source>
</evidence>
<organism evidence="6 7">
    <name type="scientific">Luteipulveratus flavus</name>
    <dbReference type="NCBI Taxonomy" id="3031728"/>
    <lineage>
        <taxon>Bacteria</taxon>
        <taxon>Bacillati</taxon>
        <taxon>Actinomycetota</taxon>
        <taxon>Actinomycetes</taxon>
        <taxon>Micrococcales</taxon>
        <taxon>Dermacoccaceae</taxon>
        <taxon>Luteipulveratus</taxon>
    </lineage>
</organism>
<sequence>MASWTNATSTRPRHVGPYGRGDGLGEIVHPQRTDQVLERGRLEVTSPALAAYADRFWTVRWRRYDAPVEFSEVITNPVCHLTFEDGRRSDGGPLVRHGIELPAAVLTTVWTDRFRVRLEGEARVIGVRFRPGAMAAIAGRPLAADQSLTVDDVLTGAGAVLRQVLAEPSDERRRTIVQDWLEPQLPEPAPDYLAVSALVDEIRLDASIVRVDQIGSSAGLSVRSVQRLFRRYIGVTPKWVLLRCRLQDAAAHLDDDPCTDLADLATRLGWYDQSHFVRDFRRFLGVTPGRYARDARTTPPSAMP</sequence>
<dbReference type="PROSITE" id="PS01124">
    <property type="entry name" value="HTH_ARAC_FAMILY_2"/>
    <property type="match status" value="1"/>
</dbReference>
<accession>A0ABT6C4N1</accession>
<evidence type="ECO:0000256" key="4">
    <source>
        <dbReference type="SAM" id="MobiDB-lite"/>
    </source>
</evidence>
<dbReference type="Pfam" id="PF12833">
    <property type="entry name" value="HTH_18"/>
    <property type="match status" value="1"/>
</dbReference>
<evidence type="ECO:0000313" key="7">
    <source>
        <dbReference type="Proteomes" id="UP001528912"/>
    </source>
</evidence>
<dbReference type="RefSeq" id="WP_277191408.1">
    <property type="nucleotide sequence ID" value="NZ_JAROAV010000021.1"/>
</dbReference>
<evidence type="ECO:0000256" key="1">
    <source>
        <dbReference type="ARBA" id="ARBA00023015"/>
    </source>
</evidence>
<proteinExistence type="predicted"/>
<dbReference type="InterPro" id="IPR009057">
    <property type="entry name" value="Homeodomain-like_sf"/>
</dbReference>
<feature type="region of interest" description="Disordered" evidence="4">
    <location>
        <begin position="1"/>
        <end position="26"/>
    </location>
</feature>
<comment type="caution">
    <text evidence="6">The sequence shown here is derived from an EMBL/GenBank/DDBJ whole genome shotgun (WGS) entry which is preliminary data.</text>
</comment>
<feature type="compositionally biased region" description="Polar residues" evidence="4">
    <location>
        <begin position="1"/>
        <end position="10"/>
    </location>
</feature>
<keyword evidence="3" id="KW-0804">Transcription</keyword>
<dbReference type="Pfam" id="PF20240">
    <property type="entry name" value="DUF6597"/>
    <property type="match status" value="1"/>
</dbReference>
<feature type="domain" description="HTH araC/xylS-type" evidence="5">
    <location>
        <begin position="192"/>
        <end position="294"/>
    </location>
</feature>
<gene>
    <name evidence="6" type="ORF">P4R38_05755</name>
</gene>
<protein>
    <submittedName>
        <fullName evidence="6">Helix-turn-helix domain-containing protein</fullName>
    </submittedName>
</protein>
<evidence type="ECO:0000259" key="5">
    <source>
        <dbReference type="PROSITE" id="PS01124"/>
    </source>
</evidence>
<dbReference type="Gene3D" id="1.10.10.60">
    <property type="entry name" value="Homeodomain-like"/>
    <property type="match status" value="1"/>
</dbReference>
<reference evidence="6 7" key="1">
    <citation type="submission" date="2023-03" db="EMBL/GenBank/DDBJ databases">
        <title>YIM 133296 draft genome.</title>
        <authorList>
            <person name="Xiong L."/>
        </authorList>
    </citation>
    <scope>NUCLEOTIDE SEQUENCE [LARGE SCALE GENOMIC DNA]</scope>
    <source>
        <strain evidence="6 7">YIM 133296</strain>
    </source>
</reference>
<evidence type="ECO:0000313" key="6">
    <source>
        <dbReference type="EMBL" id="MDF8263745.1"/>
    </source>
</evidence>